<protein>
    <recommendedName>
        <fullName evidence="5">Spermidine synthase</fullName>
    </recommendedName>
</protein>
<comment type="caution">
    <text evidence="3">The sequence shown here is derived from an EMBL/GenBank/DDBJ whole genome shotgun (WGS) entry which is preliminary data.</text>
</comment>
<feature type="signal peptide" evidence="2">
    <location>
        <begin position="1"/>
        <end position="22"/>
    </location>
</feature>
<dbReference type="Gene3D" id="3.40.50.150">
    <property type="entry name" value="Vaccinia Virus protein VP39"/>
    <property type="match status" value="1"/>
</dbReference>
<dbReference type="Proteomes" id="UP001157938">
    <property type="component" value="Unassembled WGS sequence"/>
</dbReference>
<evidence type="ECO:0008006" key="5">
    <source>
        <dbReference type="Google" id="ProtNLM"/>
    </source>
</evidence>
<keyword evidence="2" id="KW-0732">Signal</keyword>
<keyword evidence="4" id="KW-1185">Reference proteome</keyword>
<feature type="region of interest" description="Disordered" evidence="1">
    <location>
        <begin position="140"/>
        <end position="163"/>
    </location>
</feature>
<dbReference type="InterPro" id="IPR029063">
    <property type="entry name" value="SAM-dependent_MTases_sf"/>
</dbReference>
<proteinExistence type="predicted"/>
<dbReference type="EMBL" id="CAKLBC010001342">
    <property type="protein sequence ID" value="CAH0491433.1"/>
    <property type="molecule type" value="Genomic_DNA"/>
</dbReference>
<gene>
    <name evidence="3" type="ORF">PFR001_LOCUS6694</name>
</gene>
<feature type="compositionally biased region" description="Acidic residues" evidence="1">
    <location>
        <begin position="144"/>
        <end position="163"/>
    </location>
</feature>
<evidence type="ECO:0000256" key="1">
    <source>
        <dbReference type="SAM" id="MobiDB-lite"/>
    </source>
</evidence>
<organism evidence="3 4">
    <name type="scientific">Peronospora farinosa</name>
    <dbReference type="NCBI Taxonomy" id="134698"/>
    <lineage>
        <taxon>Eukaryota</taxon>
        <taxon>Sar</taxon>
        <taxon>Stramenopiles</taxon>
        <taxon>Oomycota</taxon>
        <taxon>Peronosporomycetes</taxon>
        <taxon>Peronosporales</taxon>
        <taxon>Peronosporaceae</taxon>
        <taxon>Peronospora</taxon>
    </lineage>
</organism>
<sequence>MLSLLLVLYAVWLFLAGHFTQATDDPYTIINRIDEGDSVIAVVHYNGILFLLYDQTIIGAEFNDPEIRNQAAFPGFAIMQCAAYLHEKPTRAMQIGLGIGTIPSFLRKMDIPTDVVEISEAVVNQATDYFQYQLCQEEEKNQEFEEEKEEEEEEEFEDEEEEEEECFNGRTFVMDGLKFIASKPVDLGIQTDDNQQPYDLVIVDVYTGSNPFEFFVREEMLRIRDNWLRQEGVLVMNFVGYMQGFRTAAPKSIYRTLQSVFKYVKSFREMEDEPDETEAANIVFYASDKPFSFDLPTTQMYENPERNTYYRVVKHFPEWEIFTELKAEVEVAIHQENDDEDVRFVENDEKSTTDGRTAAIRVLTEADHGQEDFREIHTDTQAHMRERVLDQFPSALWEDLKQKPDSTTSE</sequence>
<feature type="chain" id="PRO_5046570537" description="Spermidine synthase" evidence="2">
    <location>
        <begin position="23"/>
        <end position="410"/>
    </location>
</feature>
<evidence type="ECO:0000313" key="4">
    <source>
        <dbReference type="Proteomes" id="UP001157938"/>
    </source>
</evidence>
<accession>A0ABN8CBF5</accession>
<reference evidence="3 4" key="1">
    <citation type="submission" date="2021-11" db="EMBL/GenBank/DDBJ databases">
        <authorList>
            <person name="Islam A."/>
            <person name="Islam S."/>
            <person name="Flora M.S."/>
            <person name="Rahman M."/>
            <person name="Ziaur R.M."/>
            <person name="Epstein J.H."/>
            <person name="Hassan M."/>
            <person name="Klassen M."/>
            <person name="Woodard K."/>
            <person name="Webb A."/>
            <person name="Webby R.J."/>
            <person name="El Zowalaty M.E."/>
        </authorList>
    </citation>
    <scope>NUCLEOTIDE SEQUENCE [LARGE SCALE GENOMIC DNA]</scope>
    <source>
        <strain evidence="3">Pf1</strain>
    </source>
</reference>
<evidence type="ECO:0000256" key="2">
    <source>
        <dbReference type="SAM" id="SignalP"/>
    </source>
</evidence>
<name>A0ABN8CBF5_9STRA</name>
<dbReference type="SUPFAM" id="SSF53335">
    <property type="entry name" value="S-adenosyl-L-methionine-dependent methyltransferases"/>
    <property type="match status" value="1"/>
</dbReference>
<evidence type="ECO:0000313" key="3">
    <source>
        <dbReference type="EMBL" id="CAH0491433.1"/>
    </source>
</evidence>